<proteinExistence type="predicted"/>
<accession>A0A1B0A422</accession>
<dbReference type="STRING" id="7398.A0A1B0A422"/>
<dbReference type="EnsemblMetazoa" id="GPAI033852-RA">
    <property type="protein sequence ID" value="GPAI033852-PA"/>
    <property type="gene ID" value="GPAI033852"/>
</dbReference>
<evidence type="ECO:0000313" key="1">
    <source>
        <dbReference type="EnsemblMetazoa" id="GPAI033852-PA"/>
    </source>
</evidence>
<protein>
    <submittedName>
        <fullName evidence="1">Uncharacterized protein</fullName>
    </submittedName>
</protein>
<dbReference type="Proteomes" id="UP000092445">
    <property type="component" value="Unassembled WGS sequence"/>
</dbReference>
<dbReference type="VEuPathDB" id="VectorBase:GPAI033852"/>
<evidence type="ECO:0000313" key="2">
    <source>
        <dbReference type="Proteomes" id="UP000092445"/>
    </source>
</evidence>
<organism evidence="1 2">
    <name type="scientific">Glossina pallidipes</name>
    <name type="common">Tsetse fly</name>
    <dbReference type="NCBI Taxonomy" id="7398"/>
    <lineage>
        <taxon>Eukaryota</taxon>
        <taxon>Metazoa</taxon>
        <taxon>Ecdysozoa</taxon>
        <taxon>Arthropoda</taxon>
        <taxon>Hexapoda</taxon>
        <taxon>Insecta</taxon>
        <taxon>Pterygota</taxon>
        <taxon>Neoptera</taxon>
        <taxon>Endopterygota</taxon>
        <taxon>Diptera</taxon>
        <taxon>Brachycera</taxon>
        <taxon>Muscomorpha</taxon>
        <taxon>Hippoboscoidea</taxon>
        <taxon>Glossinidae</taxon>
        <taxon>Glossina</taxon>
    </lineage>
</organism>
<dbReference type="AlphaFoldDB" id="A0A1B0A422"/>
<reference evidence="1" key="2">
    <citation type="submission" date="2020-05" db="UniProtKB">
        <authorList>
            <consortium name="EnsemblMetazoa"/>
        </authorList>
    </citation>
    <scope>IDENTIFICATION</scope>
    <source>
        <strain evidence="1">IAEA</strain>
    </source>
</reference>
<name>A0A1B0A422_GLOPL</name>
<reference evidence="2" key="1">
    <citation type="submission" date="2014-03" db="EMBL/GenBank/DDBJ databases">
        <authorList>
            <person name="Aksoy S."/>
            <person name="Warren W."/>
            <person name="Wilson R.K."/>
        </authorList>
    </citation>
    <scope>NUCLEOTIDE SEQUENCE [LARGE SCALE GENOMIC DNA]</scope>
    <source>
        <strain evidence="2">IAEA</strain>
    </source>
</reference>
<sequence length="154" mass="17574">MTCIYPAETTKWGIRLYVLADSNTGYVYSALPYYGSNTSDSLIRPELPVSSRIPLDPYKKLLDNVPNDKGYHMYTDSVTFEVRKIVGGPIGWEFSQHSTSREYTYIPNTEGRPNNHLHIIRSGTKKDCVPSADDLRFKTTNKGTRKEPLYFEVV</sequence>
<keyword evidence="2" id="KW-1185">Reference proteome</keyword>